<dbReference type="EMBL" id="FLUM01000001">
    <property type="protein sequence ID" value="SBV95847.1"/>
    <property type="molecule type" value="Genomic_DNA"/>
</dbReference>
<protein>
    <submittedName>
        <fullName evidence="1">Uncharacterized protein</fullName>
    </submittedName>
</protein>
<reference evidence="1" key="1">
    <citation type="submission" date="2016-04" db="EMBL/GenBank/DDBJ databases">
        <authorList>
            <person name="Evans L.H."/>
            <person name="Alamgir A."/>
            <person name="Owens N."/>
            <person name="Weber N.D."/>
            <person name="Virtaneva K."/>
            <person name="Barbian K."/>
            <person name="Babar A."/>
            <person name="Rosenke K."/>
        </authorList>
    </citation>
    <scope>NUCLEOTIDE SEQUENCE</scope>
    <source>
        <strain evidence="1">86-1</strain>
    </source>
</reference>
<gene>
    <name evidence="1" type="ORF">KL86DYS1_11500</name>
</gene>
<sequence>MIPAVYLVAKFLYHKGHKDLHKEHYTKSKDISVNSKPTCNCPKGTITCNSKKGNKGYTFSTCCFLLSLHVPLWENNAN</sequence>
<accession>A0A212J8S8</accession>
<proteinExistence type="predicted"/>
<dbReference type="AlphaFoldDB" id="A0A212J8S8"/>
<organism evidence="1">
    <name type="scientific">uncultured Dysgonomonas sp</name>
    <dbReference type="NCBI Taxonomy" id="206096"/>
    <lineage>
        <taxon>Bacteria</taxon>
        <taxon>Pseudomonadati</taxon>
        <taxon>Bacteroidota</taxon>
        <taxon>Bacteroidia</taxon>
        <taxon>Bacteroidales</taxon>
        <taxon>Dysgonomonadaceae</taxon>
        <taxon>Dysgonomonas</taxon>
        <taxon>environmental samples</taxon>
    </lineage>
</organism>
<evidence type="ECO:0000313" key="1">
    <source>
        <dbReference type="EMBL" id="SBV95847.1"/>
    </source>
</evidence>
<name>A0A212J8S8_9BACT</name>